<gene>
    <name evidence="2" type="ORF">SDC9_175685</name>
</gene>
<dbReference type="InterPro" id="IPR013656">
    <property type="entry name" value="PAS_4"/>
</dbReference>
<evidence type="ECO:0000259" key="1">
    <source>
        <dbReference type="PROSITE" id="PS50113"/>
    </source>
</evidence>
<dbReference type="EMBL" id="VSSQ01078462">
    <property type="protein sequence ID" value="MPN28244.1"/>
    <property type="molecule type" value="Genomic_DNA"/>
</dbReference>
<name>A0A645GW43_9ZZZZ</name>
<comment type="caution">
    <text evidence="2">The sequence shown here is derived from an EMBL/GenBank/DDBJ whole genome shotgun (WGS) entry which is preliminary data.</text>
</comment>
<accession>A0A645GW43</accession>
<proteinExistence type="predicted"/>
<dbReference type="InterPro" id="IPR035965">
    <property type="entry name" value="PAS-like_dom_sf"/>
</dbReference>
<organism evidence="2">
    <name type="scientific">bioreactor metagenome</name>
    <dbReference type="NCBI Taxonomy" id="1076179"/>
    <lineage>
        <taxon>unclassified sequences</taxon>
        <taxon>metagenomes</taxon>
        <taxon>ecological metagenomes</taxon>
    </lineage>
</organism>
<sequence length="128" mass="14845">MIEDSKHAEEILAQDREVIKAGKSRVYEETLALIDGSVRQYETIKSPFYDENNNIVGILGISRDITQRNLFEKKLMDSEEKFRQLAENIDGVFYIREGQKITYVSPGYEKIFGRSCGIYIKIVWITTQ</sequence>
<dbReference type="Gene3D" id="3.30.450.20">
    <property type="entry name" value="PAS domain"/>
    <property type="match status" value="2"/>
</dbReference>
<evidence type="ECO:0000313" key="2">
    <source>
        <dbReference type="EMBL" id="MPN28244.1"/>
    </source>
</evidence>
<dbReference type="Pfam" id="PF08448">
    <property type="entry name" value="PAS_4"/>
    <property type="match status" value="1"/>
</dbReference>
<reference evidence="2" key="1">
    <citation type="submission" date="2019-08" db="EMBL/GenBank/DDBJ databases">
        <authorList>
            <person name="Kucharzyk K."/>
            <person name="Murdoch R.W."/>
            <person name="Higgins S."/>
            <person name="Loffler F."/>
        </authorList>
    </citation>
    <scope>NUCLEOTIDE SEQUENCE</scope>
</reference>
<protein>
    <recommendedName>
        <fullName evidence="1">PAC domain-containing protein</fullName>
    </recommendedName>
</protein>
<dbReference type="AlphaFoldDB" id="A0A645GW43"/>
<dbReference type="InterPro" id="IPR000700">
    <property type="entry name" value="PAS-assoc_C"/>
</dbReference>
<dbReference type="SUPFAM" id="SSF55785">
    <property type="entry name" value="PYP-like sensor domain (PAS domain)"/>
    <property type="match status" value="2"/>
</dbReference>
<feature type="domain" description="PAC" evidence="1">
    <location>
        <begin position="25"/>
        <end position="77"/>
    </location>
</feature>
<dbReference type="InterPro" id="IPR000014">
    <property type="entry name" value="PAS"/>
</dbReference>
<dbReference type="PROSITE" id="PS50113">
    <property type="entry name" value="PAC"/>
    <property type="match status" value="1"/>
</dbReference>
<dbReference type="NCBIfam" id="TIGR00229">
    <property type="entry name" value="sensory_box"/>
    <property type="match status" value="2"/>
</dbReference>